<evidence type="ECO:0000313" key="2">
    <source>
        <dbReference type="EMBL" id="KAJ6693770.1"/>
    </source>
</evidence>
<organism evidence="2 3">
    <name type="scientific">Salix viminalis</name>
    <name type="common">Common osier</name>
    <name type="synonym">Basket willow</name>
    <dbReference type="NCBI Taxonomy" id="40686"/>
    <lineage>
        <taxon>Eukaryota</taxon>
        <taxon>Viridiplantae</taxon>
        <taxon>Streptophyta</taxon>
        <taxon>Embryophyta</taxon>
        <taxon>Tracheophyta</taxon>
        <taxon>Spermatophyta</taxon>
        <taxon>Magnoliopsida</taxon>
        <taxon>eudicotyledons</taxon>
        <taxon>Gunneridae</taxon>
        <taxon>Pentapetalae</taxon>
        <taxon>rosids</taxon>
        <taxon>fabids</taxon>
        <taxon>Malpighiales</taxon>
        <taxon>Salicaceae</taxon>
        <taxon>Saliceae</taxon>
        <taxon>Salix</taxon>
    </lineage>
</organism>
<keyword evidence="3" id="KW-1185">Reference proteome</keyword>
<proteinExistence type="predicted"/>
<evidence type="ECO:0000256" key="1">
    <source>
        <dbReference type="SAM" id="MobiDB-lite"/>
    </source>
</evidence>
<reference evidence="2" key="2">
    <citation type="journal article" date="2023" name="Int. J. Mol. Sci.">
        <title>De Novo Assembly and Annotation of 11 Diverse Shrub Willow (Salix) Genomes Reveals Novel Gene Organization in Sex-Linked Regions.</title>
        <authorList>
            <person name="Hyden B."/>
            <person name="Feng K."/>
            <person name="Yates T.B."/>
            <person name="Jawdy S."/>
            <person name="Cereghino C."/>
            <person name="Smart L.B."/>
            <person name="Muchero W."/>
        </authorList>
    </citation>
    <scope>NUCLEOTIDE SEQUENCE [LARGE SCALE GENOMIC DNA]</scope>
    <source>
        <tissue evidence="2">Shoot tip</tissue>
    </source>
</reference>
<protein>
    <submittedName>
        <fullName evidence="2">Uncharacterized protein</fullName>
    </submittedName>
</protein>
<feature type="compositionally biased region" description="Basic residues" evidence="1">
    <location>
        <begin position="108"/>
        <end position="117"/>
    </location>
</feature>
<accession>A0A9Q0SYG7</accession>
<name>A0A9Q0SYG7_SALVM</name>
<feature type="compositionally biased region" description="Basic and acidic residues" evidence="1">
    <location>
        <begin position="85"/>
        <end position="101"/>
    </location>
</feature>
<reference evidence="2" key="1">
    <citation type="submission" date="2022-11" db="EMBL/GenBank/DDBJ databases">
        <authorList>
            <person name="Hyden B.L."/>
            <person name="Feng K."/>
            <person name="Yates T."/>
            <person name="Jawdy S."/>
            <person name="Smart L.B."/>
            <person name="Muchero W."/>
        </authorList>
    </citation>
    <scope>NUCLEOTIDE SEQUENCE</scope>
    <source>
        <tissue evidence="2">Shoot tip</tissue>
    </source>
</reference>
<evidence type="ECO:0000313" key="3">
    <source>
        <dbReference type="Proteomes" id="UP001151529"/>
    </source>
</evidence>
<feature type="compositionally biased region" description="Low complexity" evidence="1">
    <location>
        <begin position="132"/>
        <end position="153"/>
    </location>
</feature>
<dbReference type="Proteomes" id="UP001151529">
    <property type="component" value="Chromosome 13"/>
</dbReference>
<comment type="caution">
    <text evidence="2">The sequence shown here is derived from an EMBL/GenBank/DDBJ whole genome shotgun (WGS) entry which is preliminary data.</text>
</comment>
<feature type="region of interest" description="Disordered" evidence="1">
    <location>
        <begin position="55"/>
        <end position="153"/>
    </location>
</feature>
<gene>
    <name evidence="2" type="ORF">OIU85_004540</name>
</gene>
<sequence length="153" mass="16109">MLANAPLLAGLRGRWLPARGLTKAPSGASPYTPKYPDARQRLKVKLNFALGALSSPTVPAGTPLSQSRQPDPSFGSGHLPSPRRIGPDGRSAWRRDFDDPWRGQTLGGRRRSVRRTHGGGLTRARDYPRAHGSAASPTLSGPASAAAAGDAGR</sequence>
<dbReference type="AlphaFoldDB" id="A0A9Q0SYG7"/>
<dbReference type="EMBL" id="JAPFFL010000011">
    <property type="protein sequence ID" value="KAJ6693770.1"/>
    <property type="molecule type" value="Genomic_DNA"/>
</dbReference>